<comment type="caution">
    <text evidence="1">The sequence shown here is derived from an EMBL/GenBank/DDBJ whole genome shotgun (WGS) entry which is preliminary data.</text>
</comment>
<dbReference type="PANTHER" id="PTHR43881">
    <property type="entry name" value="GAMMA-GLUTAMYLTRANSPEPTIDASE (AFU_ORTHOLOGUE AFUA_4G13580)"/>
    <property type="match status" value="1"/>
</dbReference>
<dbReference type="InterPro" id="IPR029055">
    <property type="entry name" value="Ntn_hydrolases_N"/>
</dbReference>
<organism evidence="1 2">
    <name type="scientific">Aureimonas altamirensis</name>
    <dbReference type="NCBI Taxonomy" id="370622"/>
    <lineage>
        <taxon>Bacteria</taxon>
        <taxon>Pseudomonadati</taxon>
        <taxon>Pseudomonadota</taxon>
        <taxon>Alphaproteobacteria</taxon>
        <taxon>Hyphomicrobiales</taxon>
        <taxon>Aurantimonadaceae</taxon>
        <taxon>Aureimonas</taxon>
    </lineage>
</organism>
<dbReference type="InterPro" id="IPR043138">
    <property type="entry name" value="GGT_lsub"/>
</dbReference>
<keyword evidence="1" id="KW-0808">Transferase</keyword>
<protein>
    <submittedName>
        <fullName evidence="1">Gamma-glutamyltransferase</fullName>
    </submittedName>
</protein>
<dbReference type="Pfam" id="PF01019">
    <property type="entry name" value="G_glu_transpept"/>
    <property type="match status" value="1"/>
</dbReference>
<dbReference type="AlphaFoldDB" id="A0A0B1Q1C5"/>
<dbReference type="InterPro" id="IPR052896">
    <property type="entry name" value="GGT-like_enzyme"/>
</dbReference>
<dbReference type="Proteomes" id="UP000030826">
    <property type="component" value="Unassembled WGS sequence"/>
</dbReference>
<dbReference type="EMBL" id="JRFJ01000003">
    <property type="protein sequence ID" value="KHJ54134.1"/>
    <property type="molecule type" value="Genomic_DNA"/>
</dbReference>
<proteinExistence type="predicted"/>
<dbReference type="STRING" id="370622.LA66_11705"/>
<name>A0A0B1Q1C5_9HYPH</name>
<dbReference type="SUPFAM" id="SSF56235">
    <property type="entry name" value="N-terminal nucleophile aminohydrolases (Ntn hydrolases)"/>
    <property type="match status" value="1"/>
</dbReference>
<dbReference type="RefSeq" id="WP_039193252.1">
    <property type="nucleotide sequence ID" value="NZ_JRFJ01000003.1"/>
</dbReference>
<gene>
    <name evidence="1" type="ORF">LA66_11705</name>
</gene>
<sequence>MLTTSFGYKGAFTAPHRIAALAGQKVLAEGGTAIEAMVSAAATIAVVYPHMNGMGGDGFWLVRKKGERPVGISACGRAAMRATPQWYHDRNCSVIPPRGALAAVTVPGTIAGWAKALDLVPEGRRLPLSRLLAPAIDYAAEGIAVSQNQAVTTAAKVDDLKDVDGFADIYLPGGALPAAGSRLRQEALASTLRHLAEHGLDSFYRGAIAEANARFLEHAGSPLQLADFNRFDAELVEPLSVTTRWGRLFNMTPPTQGVSALMILALYDRLLQDEGCCSADHVHLLVEATKQAFILRNEGLGDPDHMADAASDWLAADRLDALARQVDRRQALAWPHVARRGDTIWMGAADSEGTVVSFIQSVFWEFGSGLTSPQTGIQFQNRGSAFSLHPGPNQLRPGARPFHTLNPAMAELHDGRVMAYGTMGGEGQPQTQAAVFTRHVQHGMPLQAAITAPRWLLGRTWGEDSTTLKLEGRFDTRTVETLRQRGHATELLADFSDAMGHAGAAVVHPDGLMEAATDPRSDGAALAF</sequence>
<dbReference type="Gene3D" id="1.10.246.130">
    <property type="match status" value="1"/>
</dbReference>
<accession>A0A0B1Q1C5</accession>
<dbReference type="OrthoDB" id="9781342at2"/>
<dbReference type="Gene3D" id="3.60.20.40">
    <property type="match status" value="1"/>
</dbReference>
<dbReference type="PANTHER" id="PTHR43881:SF5">
    <property type="entry name" value="GAMMA-GLUTAMYLTRANSPEPTIDASE"/>
    <property type="match status" value="1"/>
</dbReference>
<evidence type="ECO:0000313" key="2">
    <source>
        <dbReference type="Proteomes" id="UP000030826"/>
    </source>
</evidence>
<dbReference type="GO" id="GO:0016740">
    <property type="term" value="F:transferase activity"/>
    <property type="evidence" value="ECO:0007669"/>
    <property type="project" value="UniProtKB-KW"/>
</dbReference>
<dbReference type="PRINTS" id="PR01210">
    <property type="entry name" value="GGTRANSPTASE"/>
</dbReference>
<evidence type="ECO:0000313" key="1">
    <source>
        <dbReference type="EMBL" id="KHJ54134.1"/>
    </source>
</evidence>
<dbReference type="InterPro" id="IPR043137">
    <property type="entry name" value="GGT_ssub_C"/>
</dbReference>
<reference evidence="1 2" key="1">
    <citation type="submission" date="2014-09" db="EMBL/GenBank/DDBJ databases">
        <title>Isolation and characterization of Aurantimonas altamirensis ON-56566 from clinical sample following a dog bite.</title>
        <authorList>
            <person name="Eshaghi A."/>
            <person name="Li A."/>
            <person name="Shahinas D."/>
            <person name="Bahn P."/>
            <person name="Kus J.V."/>
            <person name="Patel S.N."/>
        </authorList>
    </citation>
    <scope>NUCLEOTIDE SEQUENCE [LARGE SCALE GENOMIC DNA]</scope>
    <source>
        <strain evidence="1 2">ON-56566</strain>
    </source>
</reference>